<dbReference type="GO" id="GO:0046872">
    <property type="term" value="F:metal ion binding"/>
    <property type="evidence" value="ECO:0007669"/>
    <property type="project" value="TreeGrafter"/>
</dbReference>
<reference evidence="10" key="1">
    <citation type="submission" date="2025-08" db="UniProtKB">
        <authorList>
            <consortium name="RefSeq"/>
        </authorList>
    </citation>
    <scope>IDENTIFICATION</scope>
</reference>
<evidence type="ECO:0000256" key="4">
    <source>
        <dbReference type="ARBA" id="ARBA00029976"/>
    </source>
</evidence>
<keyword evidence="3 8" id="KW-0143">Chaperone</keyword>
<organism evidence="9 10">
    <name type="scientific">Lipotes vexillifer</name>
    <name type="common">Yangtze river dolphin</name>
    <dbReference type="NCBI Taxonomy" id="118797"/>
    <lineage>
        <taxon>Eukaryota</taxon>
        <taxon>Metazoa</taxon>
        <taxon>Chordata</taxon>
        <taxon>Craniata</taxon>
        <taxon>Vertebrata</taxon>
        <taxon>Euteleostomi</taxon>
        <taxon>Mammalia</taxon>
        <taxon>Eutheria</taxon>
        <taxon>Laurasiatheria</taxon>
        <taxon>Artiodactyla</taxon>
        <taxon>Whippomorpha</taxon>
        <taxon>Cetacea</taxon>
        <taxon>Odontoceti</taxon>
        <taxon>Lipotidae</taxon>
        <taxon>Lipotes</taxon>
    </lineage>
</organism>
<dbReference type="FunFam" id="2.30.33.40:FF:000002">
    <property type="entry name" value="10 kDa chaperonin, mitochondrial"/>
    <property type="match status" value="1"/>
</dbReference>
<gene>
    <name evidence="10" type="primary">LOC103082358</name>
</gene>
<dbReference type="PRINTS" id="PR00297">
    <property type="entry name" value="CHAPERONIN10"/>
</dbReference>
<dbReference type="SUPFAM" id="SSF50129">
    <property type="entry name" value="GroES-like"/>
    <property type="match status" value="1"/>
</dbReference>
<dbReference type="KEGG" id="lve:103082358"/>
<comment type="function">
    <text evidence="6">Co-chaperonin implicated in mitochondrial protein import and macromolecular assembly. Together with Hsp60, facilitates the correct folding of imported proteins. May also prevent misfolding and promote the refolding and proper assembly of unfolded polypeptides generated under stress conditions in the mitochondrial matrix. The functional units of these chaperonins consist of heptameric rings of the large subunit Hsp60, which function as a back-to-back double ring. In a cyclic reaction, Hsp60 ring complexes bind one unfolded substrate protein per ring, followed by the binding of ATP and association with 2 heptameric rings of the co-chaperonin Hsp10. This leads to sequestration of the substrate protein in the inner cavity of Hsp60 where, for a certain period of time, it can fold undisturbed by other cell components. Synchronous hydrolysis of ATP in all Hsp60 subunits results in the dissociation of the chaperonin rings and the release of ADP and the folded substrate protein.</text>
</comment>
<comment type="subunit">
    <text evidence="7">Homoheptamer arranged in a ring structure. 2 heptameric Hsp10 rings interact with a Hsp60 tetradecamer in the structure of a back-to-back double heptameric ring to form the symmetrical football complex.</text>
</comment>
<name>A0A340Y422_LIPVE</name>
<dbReference type="GeneID" id="103082358"/>
<dbReference type="Gene3D" id="2.30.33.40">
    <property type="entry name" value="GroES chaperonin"/>
    <property type="match status" value="1"/>
</dbReference>
<evidence type="ECO:0000256" key="7">
    <source>
        <dbReference type="ARBA" id="ARBA00046576"/>
    </source>
</evidence>
<evidence type="ECO:0000256" key="2">
    <source>
        <dbReference type="ARBA" id="ARBA00018842"/>
    </source>
</evidence>
<dbReference type="GO" id="GO:0005759">
    <property type="term" value="C:mitochondrial matrix"/>
    <property type="evidence" value="ECO:0007669"/>
    <property type="project" value="TreeGrafter"/>
</dbReference>
<dbReference type="GO" id="GO:0051082">
    <property type="term" value="F:unfolded protein binding"/>
    <property type="evidence" value="ECO:0007669"/>
    <property type="project" value="TreeGrafter"/>
</dbReference>
<comment type="similarity">
    <text evidence="1 8">Belongs to the GroES chaperonin family.</text>
</comment>
<evidence type="ECO:0000256" key="5">
    <source>
        <dbReference type="ARBA" id="ARBA00031971"/>
    </source>
</evidence>
<evidence type="ECO:0000313" key="10">
    <source>
        <dbReference type="RefSeq" id="XP_007466225.1"/>
    </source>
</evidence>
<evidence type="ECO:0000256" key="8">
    <source>
        <dbReference type="RuleBase" id="RU003479"/>
    </source>
</evidence>
<dbReference type="Proteomes" id="UP000265300">
    <property type="component" value="Unplaced"/>
</dbReference>
<dbReference type="CDD" id="cd00320">
    <property type="entry name" value="cpn10"/>
    <property type="match status" value="1"/>
</dbReference>
<dbReference type="GO" id="GO:0044183">
    <property type="term" value="F:protein folding chaperone"/>
    <property type="evidence" value="ECO:0007669"/>
    <property type="project" value="InterPro"/>
</dbReference>
<dbReference type="SMART" id="SM00883">
    <property type="entry name" value="Cpn10"/>
    <property type="match status" value="1"/>
</dbReference>
<dbReference type="InParanoid" id="A0A340Y422"/>
<evidence type="ECO:0000256" key="3">
    <source>
        <dbReference type="ARBA" id="ARBA00023186"/>
    </source>
</evidence>
<keyword evidence="9" id="KW-1185">Reference proteome</keyword>
<dbReference type="STRING" id="118797.A0A340Y422"/>
<proteinExistence type="inferred from homology"/>
<sequence>MAGQAFRKFLPLFGQVSVERSAAKPVSKGGIMLPEKTQGKVLQATVVAVGSGSKGKVGEIQLVSMEVGDEVLFPEYGCTKVVLDDKDYFLFRDGDILGKYVD</sequence>
<dbReference type="OrthoDB" id="9679147at2759"/>
<dbReference type="PANTHER" id="PTHR10772">
    <property type="entry name" value="10 KDA HEAT SHOCK PROTEIN"/>
    <property type="match status" value="1"/>
</dbReference>
<dbReference type="GO" id="GO:0051087">
    <property type="term" value="F:protein-folding chaperone binding"/>
    <property type="evidence" value="ECO:0007669"/>
    <property type="project" value="TreeGrafter"/>
</dbReference>
<dbReference type="GO" id="GO:0005524">
    <property type="term" value="F:ATP binding"/>
    <property type="evidence" value="ECO:0007669"/>
    <property type="project" value="InterPro"/>
</dbReference>
<dbReference type="AlphaFoldDB" id="A0A340Y422"/>
<protein>
    <recommendedName>
        <fullName evidence="2">10 kDa heat shock protein, mitochondrial</fullName>
    </recommendedName>
    <alternativeName>
        <fullName evidence="4">10 kDa chaperonin</fullName>
    </alternativeName>
    <alternativeName>
        <fullName evidence="5">Chaperonin 10</fullName>
    </alternativeName>
</protein>
<dbReference type="RefSeq" id="XP_007466225.1">
    <property type="nucleotide sequence ID" value="XM_007466163.1"/>
</dbReference>
<evidence type="ECO:0000313" key="9">
    <source>
        <dbReference type="Proteomes" id="UP000265300"/>
    </source>
</evidence>
<dbReference type="Pfam" id="PF00166">
    <property type="entry name" value="Cpn10"/>
    <property type="match status" value="1"/>
</dbReference>
<accession>A0A340Y422</accession>
<dbReference type="InterPro" id="IPR037124">
    <property type="entry name" value="Chaperonin_GroES_sf"/>
</dbReference>
<dbReference type="InterPro" id="IPR011032">
    <property type="entry name" value="GroES-like_sf"/>
</dbReference>
<evidence type="ECO:0000256" key="6">
    <source>
        <dbReference type="ARBA" id="ARBA00046093"/>
    </source>
</evidence>
<dbReference type="InterPro" id="IPR020818">
    <property type="entry name" value="Chaperonin_GroES"/>
</dbReference>
<dbReference type="PANTHER" id="PTHR10772:SF0">
    <property type="entry name" value="10 KDA HEAT SHOCK PROTEIN, MITOCHONDRIAL"/>
    <property type="match status" value="1"/>
</dbReference>
<evidence type="ECO:0000256" key="1">
    <source>
        <dbReference type="ARBA" id="ARBA00006975"/>
    </source>
</evidence>